<dbReference type="PROSITE" id="PS51704">
    <property type="entry name" value="GP_PDE"/>
    <property type="match status" value="1"/>
</dbReference>
<organism evidence="2 3">
    <name type="scientific">Cohnella soli</name>
    <dbReference type="NCBI Taxonomy" id="425005"/>
    <lineage>
        <taxon>Bacteria</taxon>
        <taxon>Bacillati</taxon>
        <taxon>Bacillota</taxon>
        <taxon>Bacilli</taxon>
        <taxon>Bacillales</taxon>
        <taxon>Paenibacillaceae</taxon>
        <taxon>Cohnella</taxon>
    </lineage>
</organism>
<dbReference type="SUPFAM" id="SSF51695">
    <property type="entry name" value="PLC-like phosphodiesterases"/>
    <property type="match status" value="1"/>
</dbReference>
<sequence length="253" mass="28144">MDAVTKEKLHPCVAHRGFSGEAPENTMAAFRMAIDLPYVKWIELDVHLSKDDVPVVIHDDDLDRTTNGEGPVKGKTAEELSKLDAGSWFDARFSEEGVPTLGEVLDLTAGKCRLNVELKGEDSGRARLAAKALETIRAHGRESDTLITSFQPDILQEVRRLSDTIRTGLIVDEGADDLIDRIKELGADFLSIGFHHLNEKLLAKAREASVDVMGWTVNSESDLSRLASRPEAFQLCTNYPDRWHSVMRGEHLR</sequence>
<dbReference type="Proteomes" id="UP001596113">
    <property type="component" value="Unassembled WGS sequence"/>
</dbReference>
<gene>
    <name evidence="2" type="ORF">ACFPOF_21025</name>
</gene>
<dbReference type="PANTHER" id="PTHR46211">
    <property type="entry name" value="GLYCEROPHOSPHORYL DIESTER PHOSPHODIESTERASE"/>
    <property type="match status" value="1"/>
</dbReference>
<dbReference type="Pfam" id="PF03009">
    <property type="entry name" value="GDPD"/>
    <property type="match status" value="1"/>
</dbReference>
<dbReference type="Gene3D" id="3.20.20.190">
    <property type="entry name" value="Phosphatidylinositol (PI) phosphodiesterase"/>
    <property type="match status" value="1"/>
</dbReference>
<dbReference type="RefSeq" id="WP_378136295.1">
    <property type="nucleotide sequence ID" value="NZ_JBHSMI010000029.1"/>
</dbReference>
<dbReference type="EMBL" id="JBHSMI010000029">
    <property type="protein sequence ID" value="MFC5405231.1"/>
    <property type="molecule type" value="Genomic_DNA"/>
</dbReference>
<evidence type="ECO:0000313" key="3">
    <source>
        <dbReference type="Proteomes" id="UP001596113"/>
    </source>
</evidence>
<feature type="domain" description="GP-PDE" evidence="1">
    <location>
        <begin position="10"/>
        <end position="247"/>
    </location>
</feature>
<name>A0ABW0HVN8_9BACL</name>
<accession>A0ABW0HVN8</accession>
<dbReference type="InterPro" id="IPR030395">
    <property type="entry name" value="GP_PDE_dom"/>
</dbReference>
<reference evidence="3" key="1">
    <citation type="journal article" date="2019" name="Int. J. Syst. Evol. Microbiol.">
        <title>The Global Catalogue of Microorganisms (GCM) 10K type strain sequencing project: providing services to taxonomists for standard genome sequencing and annotation.</title>
        <authorList>
            <consortium name="The Broad Institute Genomics Platform"/>
            <consortium name="The Broad Institute Genome Sequencing Center for Infectious Disease"/>
            <person name="Wu L."/>
            <person name="Ma J."/>
        </authorList>
    </citation>
    <scope>NUCLEOTIDE SEQUENCE [LARGE SCALE GENOMIC DNA]</scope>
    <source>
        <strain evidence="3">CGMCC 1.18575</strain>
    </source>
</reference>
<proteinExistence type="predicted"/>
<comment type="caution">
    <text evidence="2">The sequence shown here is derived from an EMBL/GenBank/DDBJ whole genome shotgun (WGS) entry which is preliminary data.</text>
</comment>
<evidence type="ECO:0000259" key="1">
    <source>
        <dbReference type="PROSITE" id="PS51704"/>
    </source>
</evidence>
<evidence type="ECO:0000313" key="2">
    <source>
        <dbReference type="EMBL" id="MFC5405231.1"/>
    </source>
</evidence>
<keyword evidence="3" id="KW-1185">Reference proteome</keyword>
<dbReference type="PANTHER" id="PTHR46211:SF14">
    <property type="entry name" value="GLYCEROPHOSPHODIESTER PHOSPHODIESTERASE"/>
    <property type="match status" value="1"/>
</dbReference>
<dbReference type="InterPro" id="IPR017946">
    <property type="entry name" value="PLC-like_Pdiesterase_TIM-brl"/>
</dbReference>
<protein>
    <submittedName>
        <fullName evidence="2">Glycerophosphodiester phosphodiesterase</fullName>
    </submittedName>
</protein>